<dbReference type="PANTHER" id="PTHR10926">
    <property type="entry name" value="CELL CYCLE CONTROL PROTEIN 50"/>
    <property type="match status" value="1"/>
</dbReference>
<dbReference type="PANTHER" id="PTHR10926:SF0">
    <property type="entry name" value="CDC50, ISOFORM A"/>
    <property type="match status" value="1"/>
</dbReference>
<evidence type="ECO:0000256" key="1">
    <source>
        <dbReference type="ARBA" id="ARBA00004141"/>
    </source>
</evidence>
<dbReference type="Proteomes" id="UP000554482">
    <property type="component" value="Unassembled WGS sequence"/>
</dbReference>
<dbReference type="EMBL" id="JABWDY010018763">
    <property type="protein sequence ID" value="KAF5194394.1"/>
    <property type="molecule type" value="Genomic_DNA"/>
</dbReference>
<dbReference type="GO" id="GO:0005886">
    <property type="term" value="C:plasma membrane"/>
    <property type="evidence" value="ECO:0007669"/>
    <property type="project" value="TreeGrafter"/>
</dbReference>
<reference evidence="6 7" key="1">
    <citation type="submission" date="2020-06" db="EMBL/GenBank/DDBJ databases">
        <title>Transcriptomic and genomic resources for Thalictrum thalictroides and T. hernandezii: Facilitating candidate gene discovery in an emerging model plant lineage.</title>
        <authorList>
            <person name="Arias T."/>
            <person name="Riano-Pachon D.M."/>
            <person name="Di Stilio V.S."/>
        </authorList>
    </citation>
    <scope>NUCLEOTIDE SEQUENCE [LARGE SCALE GENOMIC DNA]</scope>
    <source>
        <strain evidence="7">cv. WT478/WT964</strain>
        <tissue evidence="6">Leaves</tissue>
    </source>
</reference>
<keyword evidence="5" id="KW-0472">Membrane</keyword>
<dbReference type="GO" id="GO:0005783">
    <property type="term" value="C:endoplasmic reticulum"/>
    <property type="evidence" value="ECO:0007669"/>
    <property type="project" value="TreeGrafter"/>
</dbReference>
<evidence type="ECO:0000313" key="6">
    <source>
        <dbReference type="EMBL" id="KAF5194394.1"/>
    </source>
</evidence>
<gene>
    <name evidence="6" type="ORF">FRX31_016019</name>
</gene>
<proteinExistence type="inferred from homology"/>
<sequence>VVEIVDRCDAVCVPGASSKNEKVAFIQNKSVDKTCNRTLTVPKHMKAPIYVYMSLTTFTRIIEGALEIP</sequence>
<accession>A0A7J6WAE5</accession>
<dbReference type="AlphaFoldDB" id="A0A7J6WAE5"/>
<evidence type="ECO:0000256" key="4">
    <source>
        <dbReference type="ARBA" id="ARBA00022989"/>
    </source>
</evidence>
<keyword evidence="4" id="KW-1133">Transmembrane helix</keyword>
<evidence type="ECO:0000256" key="3">
    <source>
        <dbReference type="ARBA" id="ARBA00022692"/>
    </source>
</evidence>
<keyword evidence="7" id="KW-1185">Reference proteome</keyword>
<evidence type="ECO:0000313" key="7">
    <source>
        <dbReference type="Proteomes" id="UP000554482"/>
    </source>
</evidence>
<feature type="non-terminal residue" evidence="6">
    <location>
        <position position="69"/>
    </location>
</feature>
<keyword evidence="3" id="KW-0812">Transmembrane</keyword>
<dbReference type="OrthoDB" id="340608at2759"/>
<dbReference type="GO" id="GO:0005794">
    <property type="term" value="C:Golgi apparatus"/>
    <property type="evidence" value="ECO:0007669"/>
    <property type="project" value="TreeGrafter"/>
</dbReference>
<dbReference type="InterPro" id="IPR005045">
    <property type="entry name" value="CDC50/LEM3_fam"/>
</dbReference>
<comment type="subcellular location">
    <subcellularLocation>
        <location evidence="1">Membrane</location>
        <topology evidence="1">Multi-pass membrane protein</topology>
    </subcellularLocation>
</comment>
<comment type="similarity">
    <text evidence="2">Belongs to the CDC50/LEM3 family.</text>
</comment>
<evidence type="ECO:0000256" key="2">
    <source>
        <dbReference type="ARBA" id="ARBA00009457"/>
    </source>
</evidence>
<evidence type="ECO:0000256" key="5">
    <source>
        <dbReference type="ARBA" id="ARBA00023136"/>
    </source>
</evidence>
<name>A0A7J6WAE5_THATH</name>
<organism evidence="6 7">
    <name type="scientific">Thalictrum thalictroides</name>
    <name type="common">Rue-anemone</name>
    <name type="synonym">Anemone thalictroides</name>
    <dbReference type="NCBI Taxonomy" id="46969"/>
    <lineage>
        <taxon>Eukaryota</taxon>
        <taxon>Viridiplantae</taxon>
        <taxon>Streptophyta</taxon>
        <taxon>Embryophyta</taxon>
        <taxon>Tracheophyta</taxon>
        <taxon>Spermatophyta</taxon>
        <taxon>Magnoliopsida</taxon>
        <taxon>Ranunculales</taxon>
        <taxon>Ranunculaceae</taxon>
        <taxon>Thalictroideae</taxon>
        <taxon>Thalictrum</taxon>
    </lineage>
</organism>
<comment type="caution">
    <text evidence="6">The sequence shown here is derived from an EMBL/GenBank/DDBJ whole genome shotgun (WGS) entry which is preliminary data.</text>
</comment>
<protein>
    <submittedName>
        <fullName evidence="6">Uncharacterized protein</fullName>
    </submittedName>
</protein>